<dbReference type="STRING" id="1539051.AL01_00575"/>
<feature type="domain" description="Orn/DAP/Arg decarboxylase 2 N-terminal" evidence="9">
    <location>
        <begin position="54"/>
        <end position="300"/>
    </location>
</feature>
<dbReference type="InterPro" id="IPR022657">
    <property type="entry name" value="De-COase2_CS"/>
</dbReference>
<evidence type="ECO:0000313" key="10">
    <source>
        <dbReference type="EMBL" id="OOL19521.1"/>
    </source>
</evidence>
<keyword evidence="4 5" id="KW-0456">Lyase</keyword>
<feature type="binding site" evidence="5">
    <location>
        <position position="335"/>
    </location>
    <ligand>
        <name>substrate</name>
    </ligand>
</feature>
<reference evidence="10 11" key="1">
    <citation type="journal article" date="2016" name="PLoS ONE">
        <title>Whole-Genome Sequence Analysis of Bombella intestini LMG 28161T, a Novel Acetic Acid Bacterium Isolated from the Crop of a Red-Tailed Bumble Bee, Bombus lapidarius.</title>
        <authorList>
            <person name="Li L."/>
            <person name="Illeghems K."/>
            <person name="Van Kerrebroeck S."/>
            <person name="Borremans W."/>
            <person name="Cleenwerck I."/>
            <person name="Smagghe G."/>
            <person name="De Vuyst L."/>
            <person name="Vandamme P."/>
        </authorList>
    </citation>
    <scope>NUCLEOTIDE SEQUENCE [LARGE SCALE GENOMIC DNA]</scope>
    <source>
        <strain evidence="10 11">R-52487</strain>
    </source>
</reference>
<dbReference type="GO" id="GO:0030170">
    <property type="term" value="F:pyridoxal phosphate binding"/>
    <property type="evidence" value="ECO:0007669"/>
    <property type="project" value="UniProtKB-UniRule"/>
</dbReference>
<feature type="binding site" evidence="5">
    <location>
        <position position="296"/>
    </location>
    <ligand>
        <name>substrate</name>
    </ligand>
</feature>
<dbReference type="PROSITE" id="PS00879">
    <property type="entry name" value="ODR_DC_2_2"/>
    <property type="match status" value="1"/>
</dbReference>
<comment type="catalytic activity">
    <reaction evidence="5 8">
        <text>meso-2,6-diaminopimelate + H(+) = L-lysine + CO2</text>
        <dbReference type="Rhea" id="RHEA:15101"/>
        <dbReference type="ChEBI" id="CHEBI:15378"/>
        <dbReference type="ChEBI" id="CHEBI:16526"/>
        <dbReference type="ChEBI" id="CHEBI:32551"/>
        <dbReference type="ChEBI" id="CHEBI:57791"/>
        <dbReference type="EC" id="4.1.1.20"/>
    </reaction>
</comment>
<keyword evidence="2 5" id="KW-0210">Decarboxylase</keyword>
<evidence type="ECO:0000256" key="4">
    <source>
        <dbReference type="ARBA" id="ARBA00023239"/>
    </source>
</evidence>
<evidence type="ECO:0000256" key="3">
    <source>
        <dbReference type="ARBA" id="ARBA00022898"/>
    </source>
</evidence>
<comment type="pathway">
    <text evidence="5 8">Amino-acid biosynthesis; L-lysine biosynthesis via DAP pathway; L-lysine from DL-2,6-diaminopimelate: step 1/1.</text>
</comment>
<dbReference type="Proteomes" id="UP000200980">
    <property type="component" value="Unassembled WGS sequence"/>
</dbReference>
<dbReference type="GO" id="GO:0008836">
    <property type="term" value="F:diaminopimelate decarboxylase activity"/>
    <property type="evidence" value="ECO:0007669"/>
    <property type="project" value="UniProtKB-UniRule"/>
</dbReference>
<gene>
    <name evidence="5" type="primary">lysA</name>
    <name evidence="10" type="ORF">AL01_00575</name>
</gene>
<organism evidence="10 11">
    <name type="scientific">Bombella intestini</name>
    <dbReference type="NCBI Taxonomy" id="1539051"/>
    <lineage>
        <taxon>Bacteria</taxon>
        <taxon>Pseudomonadati</taxon>
        <taxon>Pseudomonadota</taxon>
        <taxon>Alphaproteobacteria</taxon>
        <taxon>Acetobacterales</taxon>
        <taxon>Acetobacteraceae</taxon>
        <taxon>Bombella</taxon>
    </lineage>
</organism>
<dbReference type="OrthoDB" id="9802241at2"/>
<dbReference type="InterPro" id="IPR002986">
    <property type="entry name" value="DAP_deCOOHase_LysA"/>
</dbReference>
<dbReference type="UniPathway" id="UPA00034">
    <property type="reaction ID" value="UER00027"/>
</dbReference>
<keyword evidence="5" id="KW-0028">Amino-acid biosynthesis</keyword>
<protein>
    <recommendedName>
        <fullName evidence="5 6">Diaminopimelate decarboxylase</fullName>
        <shortName evidence="5">DAP decarboxylase</shortName>
        <shortName evidence="5">DAPDC</shortName>
        <ecNumber evidence="5 6">4.1.1.20</ecNumber>
    </recommendedName>
</protein>
<comment type="function">
    <text evidence="5">Specifically catalyzes the decarboxylation of meso-diaminopimelate (meso-DAP) to L-lysine.</text>
</comment>
<comment type="cofactor">
    <cofactor evidence="1 5 7 8">
        <name>pyridoxal 5'-phosphate</name>
        <dbReference type="ChEBI" id="CHEBI:597326"/>
    </cofactor>
</comment>
<dbReference type="InterPro" id="IPR022644">
    <property type="entry name" value="De-COase2_N"/>
</dbReference>
<feature type="active site" description="Proton donor" evidence="7">
    <location>
        <position position="363"/>
    </location>
</feature>
<proteinExistence type="inferred from homology"/>
<evidence type="ECO:0000256" key="6">
    <source>
        <dbReference type="NCBIfam" id="TIGR01048"/>
    </source>
</evidence>
<sequence>MTSTRPDPTLQTLLNNHSNLSYEGSKGLVMDGTSLTDIAKQHGTPSWVISAETLRRRALALQDAFKTQNLPVHCHFAVKAQDHQACLAVLAHCGFGADVVSGGELQRALAAGMKARDIVFSGIGKTDEELELAISQQIGQINVESVEELHRLDAIARKMQRRARIAFRVNPDIDAQTHSKITTGRAEDKFGIAHDAIPALYRKTQTEMTGVELVGLAVHLGSQMVTEAPFRKGYERIASLVRTLRADGLHVSDIDCGGGLGIAYRNEQAPPPTMLASVIAETLGDLDVRLHVEPGRWLAAPAGVLLARVIDVKDAARRFVIIDAGMNELVRPAMYDSWHGILPLHTPEDLTAEEVVDVVGPICESSDIFARQRHLPPLKKGDMVALLDAGAYGTVMSSTYNSRPLAAQIMIDGDQQAVIRKRQTLDELLAQEAVPDWLPRT</sequence>
<comment type="caution">
    <text evidence="10">The sequence shown here is derived from an EMBL/GenBank/DDBJ whole genome shotgun (WGS) entry which is preliminary data.</text>
</comment>
<dbReference type="PANTHER" id="PTHR43727">
    <property type="entry name" value="DIAMINOPIMELATE DECARBOXYLASE"/>
    <property type="match status" value="1"/>
</dbReference>
<dbReference type="Gene3D" id="2.40.37.10">
    <property type="entry name" value="Lyase, Ornithine Decarboxylase, Chain A, domain 1"/>
    <property type="match status" value="1"/>
</dbReference>
<dbReference type="CDD" id="cd06828">
    <property type="entry name" value="PLPDE_III_DapDC"/>
    <property type="match status" value="1"/>
</dbReference>
<keyword evidence="3 5" id="KW-0663">Pyridoxal phosphate</keyword>
<feature type="modified residue" description="N6-(pyridoxal phosphate)lysine" evidence="5 7">
    <location>
        <position position="79"/>
    </location>
</feature>
<feature type="binding site" evidence="5">
    <location>
        <position position="364"/>
    </location>
    <ligand>
        <name>substrate</name>
    </ligand>
</feature>
<keyword evidence="11" id="KW-1185">Reference proteome</keyword>
<evidence type="ECO:0000256" key="7">
    <source>
        <dbReference type="PIRSR" id="PIRSR600183-50"/>
    </source>
</evidence>
<comment type="similarity">
    <text evidence="5">Belongs to the Orn/Lys/Arg decarboxylase class-II family. LysA subfamily.</text>
</comment>
<evidence type="ECO:0000259" key="9">
    <source>
        <dbReference type="Pfam" id="PF02784"/>
    </source>
</evidence>
<dbReference type="InterPro" id="IPR000183">
    <property type="entry name" value="Orn/DAP/Arg_de-COase"/>
</dbReference>
<feature type="binding site" evidence="5">
    <location>
        <position position="331"/>
    </location>
    <ligand>
        <name>substrate</name>
    </ligand>
</feature>
<evidence type="ECO:0000256" key="5">
    <source>
        <dbReference type="HAMAP-Rule" id="MF_02120"/>
    </source>
</evidence>
<dbReference type="Pfam" id="PF02784">
    <property type="entry name" value="Orn_Arg_deC_N"/>
    <property type="match status" value="1"/>
</dbReference>
<dbReference type="InterPro" id="IPR009006">
    <property type="entry name" value="Ala_racemase/Decarboxylase_C"/>
</dbReference>
<dbReference type="FunFam" id="3.20.20.10:FF:000003">
    <property type="entry name" value="Diaminopimelate decarboxylase"/>
    <property type="match status" value="1"/>
</dbReference>
<dbReference type="PRINTS" id="PR01181">
    <property type="entry name" value="DAPDCRBXLASE"/>
</dbReference>
<name>A0A1S8GR54_9PROT</name>
<dbReference type="InterPro" id="IPR029066">
    <property type="entry name" value="PLP-binding_barrel"/>
</dbReference>
<feature type="binding site" evidence="5">
    <location>
        <position position="259"/>
    </location>
    <ligand>
        <name>pyridoxal 5'-phosphate</name>
        <dbReference type="ChEBI" id="CHEBI:597326"/>
    </ligand>
</feature>
<feature type="binding site" evidence="5">
    <location>
        <begin position="293"/>
        <end position="296"/>
    </location>
    <ligand>
        <name>pyridoxal 5'-phosphate</name>
        <dbReference type="ChEBI" id="CHEBI:597326"/>
    </ligand>
</feature>
<dbReference type="NCBIfam" id="TIGR01048">
    <property type="entry name" value="lysA"/>
    <property type="match status" value="1"/>
</dbReference>
<evidence type="ECO:0000256" key="1">
    <source>
        <dbReference type="ARBA" id="ARBA00001933"/>
    </source>
</evidence>
<dbReference type="HAMAP" id="MF_02120">
    <property type="entry name" value="LysA"/>
    <property type="match status" value="1"/>
</dbReference>
<dbReference type="GO" id="GO:0009089">
    <property type="term" value="P:lysine biosynthetic process via diaminopimelate"/>
    <property type="evidence" value="ECO:0007669"/>
    <property type="project" value="UniProtKB-UniRule"/>
</dbReference>
<comment type="subunit">
    <text evidence="5">Homodimer.</text>
</comment>
<dbReference type="AlphaFoldDB" id="A0A1S8GR54"/>
<dbReference type="PANTHER" id="PTHR43727:SF2">
    <property type="entry name" value="GROUP IV DECARBOXYLASE"/>
    <property type="match status" value="1"/>
</dbReference>
<dbReference type="EMBL" id="JATM01000001">
    <property type="protein sequence ID" value="OOL19521.1"/>
    <property type="molecule type" value="Genomic_DNA"/>
</dbReference>
<dbReference type="PRINTS" id="PR01179">
    <property type="entry name" value="ODADCRBXLASE"/>
</dbReference>
<evidence type="ECO:0000256" key="2">
    <source>
        <dbReference type="ARBA" id="ARBA00022793"/>
    </source>
</evidence>
<dbReference type="EC" id="4.1.1.20" evidence="5 6"/>
<keyword evidence="5 8" id="KW-0457">Lysine biosynthesis</keyword>
<dbReference type="SUPFAM" id="SSF51419">
    <property type="entry name" value="PLP-binding barrel"/>
    <property type="match status" value="1"/>
</dbReference>
<dbReference type="Gene3D" id="3.20.20.10">
    <property type="entry name" value="Alanine racemase"/>
    <property type="match status" value="1"/>
</dbReference>
<feature type="binding site" evidence="5">
    <location>
        <position position="392"/>
    </location>
    <ligand>
        <name>pyridoxal 5'-phosphate</name>
        <dbReference type="ChEBI" id="CHEBI:597326"/>
    </ligand>
</feature>
<dbReference type="SUPFAM" id="SSF50621">
    <property type="entry name" value="Alanine racemase C-terminal domain-like"/>
    <property type="match status" value="1"/>
</dbReference>
<accession>A0A1S8GR54</accession>
<dbReference type="RefSeq" id="WP_077395334.1">
    <property type="nucleotide sequence ID" value="NZ_JATM01000001.1"/>
</dbReference>
<evidence type="ECO:0000256" key="8">
    <source>
        <dbReference type="RuleBase" id="RU003738"/>
    </source>
</evidence>
<feature type="binding site" evidence="5">
    <location>
        <position position="392"/>
    </location>
    <ligand>
        <name>substrate</name>
    </ligand>
</feature>
<evidence type="ECO:0000313" key="11">
    <source>
        <dbReference type="Proteomes" id="UP000200980"/>
    </source>
</evidence>